<keyword evidence="1 2" id="KW-0807">Transducer</keyword>
<gene>
    <name evidence="4" type="primary">yfmS_2</name>
    <name evidence="4" type="ORF">Heshes_17130</name>
</gene>
<dbReference type="Proteomes" id="UP001157137">
    <property type="component" value="Unassembled WGS sequence"/>
</dbReference>
<evidence type="ECO:0000313" key="5">
    <source>
        <dbReference type="Proteomes" id="UP001157137"/>
    </source>
</evidence>
<protein>
    <submittedName>
        <fullName evidence="4">Sensory transducer protein YfmS</fullName>
    </submittedName>
</protein>
<evidence type="ECO:0000313" key="4">
    <source>
        <dbReference type="EMBL" id="GLV14029.1"/>
    </source>
</evidence>
<dbReference type="GO" id="GO:0016020">
    <property type="term" value="C:membrane"/>
    <property type="evidence" value="ECO:0007669"/>
    <property type="project" value="InterPro"/>
</dbReference>
<comment type="caution">
    <text evidence="4">The sequence shown here is derived from an EMBL/GenBank/DDBJ whole genome shotgun (WGS) entry which is preliminary data.</text>
</comment>
<dbReference type="InterPro" id="IPR004089">
    <property type="entry name" value="MCPsignal_dom"/>
</dbReference>
<reference evidence="4" key="1">
    <citation type="submission" date="2023-02" db="EMBL/GenBank/DDBJ databases">
        <title>Proposal of a novel subspecies: Alicyclobacillus hesperidum subspecies aegle.</title>
        <authorList>
            <person name="Goto K."/>
            <person name="Fujii T."/>
            <person name="Yasui K."/>
            <person name="Mochida K."/>
            <person name="Kato-Tanaka Y."/>
            <person name="Morohoshi S."/>
            <person name="An S.Y."/>
            <person name="Kasai H."/>
            <person name="Yokota A."/>
        </authorList>
    </citation>
    <scope>NUCLEOTIDE SEQUENCE</scope>
    <source>
        <strain evidence="4">DSM 12766</strain>
    </source>
</reference>
<evidence type="ECO:0000259" key="3">
    <source>
        <dbReference type="PROSITE" id="PS50111"/>
    </source>
</evidence>
<evidence type="ECO:0000256" key="1">
    <source>
        <dbReference type="ARBA" id="ARBA00023224"/>
    </source>
</evidence>
<dbReference type="PANTHER" id="PTHR32089">
    <property type="entry name" value="METHYL-ACCEPTING CHEMOTAXIS PROTEIN MCPB"/>
    <property type="match status" value="1"/>
</dbReference>
<dbReference type="GO" id="GO:0007165">
    <property type="term" value="P:signal transduction"/>
    <property type="evidence" value="ECO:0007669"/>
    <property type="project" value="UniProtKB-KW"/>
</dbReference>
<dbReference type="SUPFAM" id="SSF58104">
    <property type="entry name" value="Methyl-accepting chemotaxis protein (MCP) signaling domain"/>
    <property type="match status" value="1"/>
</dbReference>
<dbReference type="SMART" id="SM00283">
    <property type="entry name" value="MA"/>
    <property type="match status" value="1"/>
</dbReference>
<dbReference type="PANTHER" id="PTHR32089:SF112">
    <property type="entry name" value="LYSOZYME-LIKE PROTEIN-RELATED"/>
    <property type="match status" value="1"/>
</dbReference>
<proteinExistence type="predicted"/>
<organism evidence="4 5">
    <name type="scientific">Alicyclobacillus hesperidum</name>
    <dbReference type="NCBI Taxonomy" id="89784"/>
    <lineage>
        <taxon>Bacteria</taxon>
        <taxon>Bacillati</taxon>
        <taxon>Bacillota</taxon>
        <taxon>Bacilli</taxon>
        <taxon>Bacillales</taxon>
        <taxon>Alicyclobacillaceae</taxon>
        <taxon>Alicyclobacillus</taxon>
    </lineage>
</organism>
<evidence type="ECO:0000256" key="2">
    <source>
        <dbReference type="PROSITE-ProRule" id="PRU00284"/>
    </source>
</evidence>
<accession>A0AA37U6L4</accession>
<feature type="domain" description="Methyl-accepting transducer" evidence="3">
    <location>
        <begin position="114"/>
        <end position="280"/>
    </location>
</feature>
<dbReference type="AlphaFoldDB" id="A0AA37U6L4"/>
<dbReference type="Gene3D" id="1.10.287.950">
    <property type="entry name" value="Methyl-accepting chemotaxis protein"/>
    <property type="match status" value="1"/>
</dbReference>
<dbReference type="EMBL" id="BSRA01000008">
    <property type="protein sequence ID" value="GLV14029.1"/>
    <property type="molecule type" value="Genomic_DNA"/>
</dbReference>
<dbReference type="PROSITE" id="PS50111">
    <property type="entry name" value="CHEMOTAXIS_TRANSDUC_2"/>
    <property type="match status" value="1"/>
</dbReference>
<dbReference type="Pfam" id="PF00015">
    <property type="entry name" value="MCPsignal"/>
    <property type="match status" value="1"/>
</dbReference>
<name>A0AA37U6L4_9BACL</name>
<sequence length="280" mass="30838">MHKKLQEILQVAEVWKSCFAEPTSILVTDREKVLIHLPADFDHADIAPNSPLKSLASSDRENQKFLTAFQTGVPQRLEVGPEKFGFPFVVTYNPIRDGDQTVGMIMTTTSLEKIDQLRAMSDNLATTVEEMNAITDEVAQMAMAISHRLQNLSESSQRITELAQQAFQVIRVIEDLARDSHLLGLNAAIEAARAGDYGKGFGVVADEIRKLAADSQMGSKQIVSFLKDINESTLKSTGSIQEIAATTQEHSASLQELKRAFEAIFMVVEELTEAATITVD</sequence>